<reference evidence="3" key="1">
    <citation type="submission" date="2025-08" db="UniProtKB">
        <authorList>
            <consortium name="RefSeq"/>
        </authorList>
    </citation>
    <scope>IDENTIFICATION</scope>
    <source>
        <strain evidence="3">11010-0011.00</strain>
        <tissue evidence="3">Whole body</tissue>
    </source>
</reference>
<dbReference type="RefSeq" id="XP_030373100.1">
    <property type="nucleotide sequence ID" value="XM_030517240.1"/>
</dbReference>
<organism evidence="2 3">
    <name type="scientific">Drosophila lebanonensis</name>
    <name type="common">Fruit fly</name>
    <name type="synonym">Scaptodrosophila lebanonensis</name>
    <dbReference type="NCBI Taxonomy" id="7225"/>
    <lineage>
        <taxon>Eukaryota</taxon>
        <taxon>Metazoa</taxon>
        <taxon>Ecdysozoa</taxon>
        <taxon>Arthropoda</taxon>
        <taxon>Hexapoda</taxon>
        <taxon>Insecta</taxon>
        <taxon>Pterygota</taxon>
        <taxon>Neoptera</taxon>
        <taxon>Endopterygota</taxon>
        <taxon>Diptera</taxon>
        <taxon>Brachycera</taxon>
        <taxon>Muscomorpha</taxon>
        <taxon>Ephydroidea</taxon>
        <taxon>Drosophilidae</taxon>
        <taxon>Scaptodrosophila</taxon>
    </lineage>
</organism>
<dbReference type="AlphaFoldDB" id="A0A6J2TCI5"/>
<name>A0A6J2TCI5_DROLE</name>
<keyword evidence="2" id="KW-1185">Reference proteome</keyword>
<proteinExistence type="predicted"/>
<dbReference type="GeneID" id="115623061"/>
<evidence type="ECO:0000256" key="1">
    <source>
        <dbReference type="SAM" id="MobiDB-lite"/>
    </source>
</evidence>
<gene>
    <name evidence="3" type="primary">LOC115623061</name>
</gene>
<protein>
    <submittedName>
        <fullName evidence="3">Uncharacterized protein LOC115623061</fullName>
    </submittedName>
</protein>
<accession>A0A6J2TCI5</accession>
<dbReference type="Proteomes" id="UP000504634">
    <property type="component" value="Unplaced"/>
</dbReference>
<sequence>MLQPISERWSRALPNRKSTDCSNIFATGIVPPRESFFPSFERSSRDPPMGLLLGWEFGRQWLHERETYLRDKRLQAKEHHIEPDFTWWLNKRKVTKRRKMFHRKSQGASLANCKLTAFALARKNRRLRAEERNKRALAPNTAHVSGERRNSKCMCKNGKRKPPGK</sequence>
<evidence type="ECO:0000313" key="3">
    <source>
        <dbReference type="RefSeq" id="XP_030373100.1"/>
    </source>
</evidence>
<evidence type="ECO:0000313" key="2">
    <source>
        <dbReference type="Proteomes" id="UP000504634"/>
    </source>
</evidence>
<feature type="region of interest" description="Disordered" evidence="1">
    <location>
        <begin position="131"/>
        <end position="165"/>
    </location>
</feature>
<dbReference type="OrthoDB" id="7762929at2759"/>